<evidence type="ECO:0000256" key="2">
    <source>
        <dbReference type="ARBA" id="ARBA00004496"/>
    </source>
</evidence>
<evidence type="ECO:0000259" key="9">
    <source>
        <dbReference type="Pfam" id="PF13017"/>
    </source>
</evidence>
<evidence type="ECO:0000256" key="5">
    <source>
        <dbReference type="ARBA" id="ARBA00022782"/>
    </source>
</evidence>
<keyword evidence="8" id="KW-0539">Nucleus</keyword>
<evidence type="ECO:0000256" key="1">
    <source>
        <dbReference type="ARBA" id="ARBA00004123"/>
    </source>
</evidence>
<dbReference type="GO" id="GO:0007283">
    <property type="term" value="P:spermatogenesis"/>
    <property type="evidence" value="ECO:0007669"/>
    <property type="project" value="TreeGrafter"/>
</dbReference>
<dbReference type="GO" id="GO:0043186">
    <property type="term" value="C:P granule"/>
    <property type="evidence" value="ECO:0007669"/>
    <property type="project" value="TreeGrafter"/>
</dbReference>
<reference evidence="11" key="1">
    <citation type="submission" date="2013-03" db="EMBL/GenBank/DDBJ databases">
        <title>The Genome Sequence of Anopheles minimus MINIMUS1.</title>
        <authorList>
            <consortium name="The Broad Institute Genomics Platform"/>
            <person name="Neafsey D.E."/>
            <person name="Walton C."/>
            <person name="Walker B."/>
            <person name="Young S.K."/>
            <person name="Zeng Q."/>
            <person name="Gargeya S."/>
            <person name="Fitzgerald M."/>
            <person name="Haas B."/>
            <person name="Abouelleil A."/>
            <person name="Allen A.W."/>
            <person name="Alvarado L."/>
            <person name="Arachchi H.M."/>
            <person name="Berlin A.M."/>
            <person name="Chapman S.B."/>
            <person name="Gainer-Dewar J."/>
            <person name="Goldberg J."/>
            <person name="Griggs A."/>
            <person name="Gujja S."/>
            <person name="Hansen M."/>
            <person name="Howarth C."/>
            <person name="Imamovic A."/>
            <person name="Ireland A."/>
            <person name="Larimer J."/>
            <person name="McCowan C."/>
            <person name="Murphy C."/>
            <person name="Pearson M."/>
            <person name="Poon T.W."/>
            <person name="Priest M."/>
            <person name="Roberts A."/>
            <person name="Saif S."/>
            <person name="Shea T."/>
            <person name="Sisk P."/>
            <person name="Sykes S."/>
            <person name="Wortman J."/>
            <person name="Nusbaum C."/>
            <person name="Birren B."/>
        </authorList>
    </citation>
    <scope>NUCLEOTIDE SEQUENCE [LARGE SCALE GENOMIC DNA]</scope>
    <source>
        <strain evidence="11">MINIMUS1</strain>
    </source>
</reference>
<evidence type="ECO:0000256" key="6">
    <source>
        <dbReference type="ARBA" id="ARBA00023125"/>
    </source>
</evidence>
<keyword evidence="6" id="KW-0238">DNA-binding</keyword>
<protein>
    <recommendedName>
        <fullName evidence="9">Maelstrom domain-containing protein</fullName>
    </recommendedName>
</protein>
<dbReference type="AlphaFoldDB" id="A0A182W4I6"/>
<keyword evidence="4" id="KW-0963">Cytoplasm</keyword>
<dbReference type="Proteomes" id="UP000075920">
    <property type="component" value="Unassembled WGS sequence"/>
</dbReference>
<dbReference type="GO" id="GO:0005634">
    <property type="term" value="C:nucleus"/>
    <property type="evidence" value="ECO:0007669"/>
    <property type="project" value="UniProtKB-SubCell"/>
</dbReference>
<keyword evidence="7" id="KW-0943">RNA-mediated gene silencing</keyword>
<keyword evidence="11" id="KW-1185">Reference proteome</keyword>
<dbReference type="Pfam" id="PF13017">
    <property type="entry name" value="Maelstrom"/>
    <property type="match status" value="1"/>
</dbReference>
<dbReference type="GO" id="GO:0060964">
    <property type="term" value="P:regulation of miRNA-mediated gene silencing"/>
    <property type="evidence" value="ECO:0007669"/>
    <property type="project" value="InterPro"/>
</dbReference>
<dbReference type="InterPro" id="IPR024970">
    <property type="entry name" value="Maelstrom"/>
</dbReference>
<dbReference type="InterPro" id="IPR039259">
    <property type="entry name" value="Protein_maelstrom"/>
</dbReference>
<dbReference type="GO" id="GO:0045892">
    <property type="term" value="P:negative regulation of DNA-templated transcription"/>
    <property type="evidence" value="ECO:0007669"/>
    <property type="project" value="TreeGrafter"/>
</dbReference>
<dbReference type="GO" id="GO:0030154">
    <property type="term" value="P:cell differentiation"/>
    <property type="evidence" value="ECO:0007669"/>
    <property type="project" value="UniProtKB-KW"/>
</dbReference>
<feature type="domain" description="Maelstrom" evidence="9">
    <location>
        <begin position="129"/>
        <end position="329"/>
    </location>
</feature>
<dbReference type="VEuPathDB" id="VectorBase:AMIN005248"/>
<evidence type="ECO:0000313" key="10">
    <source>
        <dbReference type="EnsemblMetazoa" id="AMIN005248-PA"/>
    </source>
</evidence>
<evidence type="ECO:0000256" key="7">
    <source>
        <dbReference type="ARBA" id="ARBA00023158"/>
    </source>
</evidence>
<dbReference type="GO" id="GO:0043565">
    <property type="term" value="F:sequence-specific DNA binding"/>
    <property type="evidence" value="ECO:0007669"/>
    <property type="project" value="TreeGrafter"/>
</dbReference>
<sequence>MRKDAFFFFVVDYKRRLETRAKKRLFRKLDEVVPLAREAWLEMNSGQRRPFVLQAKEYQEDGECLSKYQSLVRDVSMLEEARCAQANKTRQMKSLIDKLVGGAESRHELGNQDFYFISILHFGRTFIHTYQPAELAIVKYSLKCGIKEQLHLLINPGVISLCDEYSAMQHSKNTHALPIPPDALGLAYYDEIAEMVLEFTKAKEHPTVLFTNAQNVSIVESMLLEILEDHIDANTLYVSSLEELFYRLKQATKMNPLSFVPSMKMVQNMLNEDIFSNTIGISCQYHESRQLFMHCALSQCVRWAYTVSANCCSQMCIELIPGKHIPMDTSSGSGSDTSDMHITVVHKPKKIGKRGCSRRITNE</sequence>
<dbReference type="GO" id="GO:0034587">
    <property type="term" value="P:piRNA processing"/>
    <property type="evidence" value="ECO:0007669"/>
    <property type="project" value="TreeGrafter"/>
</dbReference>
<organism evidence="10 11">
    <name type="scientific">Anopheles minimus</name>
    <dbReference type="NCBI Taxonomy" id="112268"/>
    <lineage>
        <taxon>Eukaryota</taxon>
        <taxon>Metazoa</taxon>
        <taxon>Ecdysozoa</taxon>
        <taxon>Arthropoda</taxon>
        <taxon>Hexapoda</taxon>
        <taxon>Insecta</taxon>
        <taxon>Pterygota</taxon>
        <taxon>Neoptera</taxon>
        <taxon>Endopterygota</taxon>
        <taxon>Diptera</taxon>
        <taxon>Nematocera</taxon>
        <taxon>Culicoidea</taxon>
        <taxon>Culicidae</taxon>
        <taxon>Anophelinae</taxon>
        <taxon>Anopheles</taxon>
    </lineage>
</organism>
<comment type="subcellular location">
    <subcellularLocation>
        <location evidence="2">Cytoplasm</location>
    </subcellularLocation>
    <subcellularLocation>
        <location evidence="1">Nucleus</location>
    </subcellularLocation>
</comment>
<proteinExistence type="inferred from homology"/>
<name>A0A182W4I6_9DIPT</name>
<evidence type="ECO:0000313" key="11">
    <source>
        <dbReference type="Proteomes" id="UP000075920"/>
    </source>
</evidence>
<dbReference type="PANTHER" id="PTHR21358">
    <property type="entry name" value="PROTEIN MAELSTROM HOMOLOG"/>
    <property type="match status" value="1"/>
</dbReference>
<keyword evidence="5" id="KW-0221">Differentiation</keyword>
<evidence type="ECO:0000256" key="3">
    <source>
        <dbReference type="ARBA" id="ARBA00007057"/>
    </source>
</evidence>
<dbReference type="GO" id="GO:0007140">
    <property type="term" value="P:male meiotic nuclear division"/>
    <property type="evidence" value="ECO:0007669"/>
    <property type="project" value="TreeGrafter"/>
</dbReference>
<evidence type="ECO:0000256" key="8">
    <source>
        <dbReference type="ARBA" id="ARBA00023242"/>
    </source>
</evidence>
<accession>A0A182W4I6</accession>
<evidence type="ECO:0000256" key="4">
    <source>
        <dbReference type="ARBA" id="ARBA00022490"/>
    </source>
</evidence>
<comment type="similarity">
    <text evidence="3">Belongs to the maelstrom family.</text>
</comment>
<dbReference type="EnsemblMetazoa" id="AMIN005248-RA">
    <property type="protein sequence ID" value="AMIN005248-PA"/>
    <property type="gene ID" value="AMIN005248"/>
</dbReference>
<reference evidence="10" key="2">
    <citation type="submission" date="2020-05" db="UniProtKB">
        <authorList>
            <consortium name="EnsemblMetazoa"/>
        </authorList>
    </citation>
    <scope>IDENTIFICATION</scope>
    <source>
        <strain evidence="10">MINIMUS1</strain>
    </source>
</reference>
<dbReference type="PANTHER" id="PTHR21358:SF4">
    <property type="entry name" value="PROTEIN MAELSTROM HOMOLOG"/>
    <property type="match status" value="1"/>
</dbReference>